<feature type="transmembrane region" description="Helical" evidence="7">
    <location>
        <begin position="399"/>
        <end position="424"/>
    </location>
</feature>
<keyword evidence="3" id="KW-0997">Cell inner membrane</keyword>
<feature type="transmembrane region" description="Helical" evidence="7">
    <location>
        <begin position="316"/>
        <end position="346"/>
    </location>
</feature>
<feature type="transmembrane region" description="Helical" evidence="7">
    <location>
        <begin position="279"/>
        <end position="296"/>
    </location>
</feature>
<reference evidence="9 10" key="1">
    <citation type="submission" date="2019-02" db="EMBL/GenBank/DDBJ databases">
        <title>Complete Genome Sequence and Methylome Analysis of free living Spirochaetas.</title>
        <authorList>
            <person name="Fomenkov A."/>
            <person name="Dubinina G."/>
            <person name="Leshcheva N."/>
            <person name="Mikheeva N."/>
            <person name="Grabovich M."/>
            <person name="Vincze T."/>
            <person name="Roberts R.J."/>
        </authorList>
    </citation>
    <scope>NUCLEOTIDE SEQUENCE [LARGE SCALE GENOMIC DNA]</scope>
    <source>
        <strain evidence="9 10">K2</strain>
    </source>
</reference>
<feature type="transmembrane region" description="Helical" evidence="7">
    <location>
        <begin position="175"/>
        <end position="195"/>
    </location>
</feature>
<feature type="domain" description="TRAP C4-dicarboxylate transport system permease DctM subunit" evidence="8">
    <location>
        <begin position="7"/>
        <end position="416"/>
    </location>
</feature>
<dbReference type="RefSeq" id="WP_149487063.1">
    <property type="nucleotide sequence ID" value="NZ_CP036150.1"/>
</dbReference>
<accession>A0A5C1QR01</accession>
<evidence type="ECO:0000313" key="10">
    <source>
        <dbReference type="Proteomes" id="UP000324209"/>
    </source>
</evidence>
<dbReference type="InterPro" id="IPR004681">
    <property type="entry name" value="TRAP_DctM"/>
</dbReference>
<feature type="transmembrane region" description="Helical" evidence="7">
    <location>
        <begin position="12"/>
        <end position="34"/>
    </location>
</feature>
<evidence type="ECO:0000313" key="9">
    <source>
        <dbReference type="EMBL" id="QEN08986.1"/>
    </source>
</evidence>
<dbReference type="GO" id="GO:0022857">
    <property type="term" value="F:transmembrane transporter activity"/>
    <property type="evidence" value="ECO:0007669"/>
    <property type="project" value="TreeGrafter"/>
</dbReference>
<keyword evidence="10" id="KW-1185">Reference proteome</keyword>
<dbReference type="PANTHER" id="PTHR33362">
    <property type="entry name" value="SIALIC ACID TRAP TRANSPORTER PERMEASE PROTEIN SIAT-RELATED"/>
    <property type="match status" value="1"/>
</dbReference>
<dbReference type="KEGG" id="ock:EXM22_13660"/>
<dbReference type="AlphaFoldDB" id="A0A5C1QR01"/>
<comment type="subcellular location">
    <subcellularLocation>
        <location evidence="1">Cell inner membrane</location>
        <topology evidence="1">Multi-pass membrane protein</topology>
    </subcellularLocation>
</comment>
<feature type="transmembrane region" description="Helical" evidence="7">
    <location>
        <begin position="55"/>
        <end position="75"/>
    </location>
</feature>
<dbReference type="GO" id="GO:0005886">
    <property type="term" value="C:plasma membrane"/>
    <property type="evidence" value="ECO:0007669"/>
    <property type="project" value="UniProtKB-SubCell"/>
</dbReference>
<feature type="transmembrane region" description="Helical" evidence="7">
    <location>
        <begin position="139"/>
        <end position="163"/>
    </location>
</feature>
<evidence type="ECO:0000256" key="6">
    <source>
        <dbReference type="ARBA" id="ARBA00023136"/>
    </source>
</evidence>
<protein>
    <submittedName>
        <fullName evidence="9">TRAP transporter large permease</fullName>
    </submittedName>
</protein>
<dbReference type="EMBL" id="CP036150">
    <property type="protein sequence ID" value="QEN08986.1"/>
    <property type="molecule type" value="Genomic_DNA"/>
</dbReference>
<proteinExistence type="predicted"/>
<dbReference type="OrthoDB" id="370245at2"/>
<keyword evidence="4 7" id="KW-0812">Transmembrane</keyword>
<dbReference type="NCBIfam" id="TIGR00786">
    <property type="entry name" value="dctM"/>
    <property type="match status" value="1"/>
</dbReference>
<feature type="transmembrane region" description="Helical" evidence="7">
    <location>
        <begin position="243"/>
        <end position="259"/>
    </location>
</feature>
<name>A0A5C1QR01_9SPIO</name>
<evidence type="ECO:0000256" key="3">
    <source>
        <dbReference type="ARBA" id="ARBA00022519"/>
    </source>
</evidence>
<dbReference type="Pfam" id="PF06808">
    <property type="entry name" value="DctM"/>
    <property type="match status" value="1"/>
</dbReference>
<evidence type="ECO:0000256" key="1">
    <source>
        <dbReference type="ARBA" id="ARBA00004429"/>
    </source>
</evidence>
<dbReference type="InterPro" id="IPR010656">
    <property type="entry name" value="DctM"/>
</dbReference>
<dbReference type="PIRSF" id="PIRSF006066">
    <property type="entry name" value="HI0050"/>
    <property type="match status" value="1"/>
</dbReference>
<sequence length="429" mass="46382">MEVLIPVGVLFLLFFLNVPIAFALMGSSLTYFIFFNNSMPMEMIIQQFVTAVESFPYLAVPFFIMVGSVMNHSGISKALMDFSDVLVGHTKGGLAQVNVLLSALMGGISGSANADAAMQSKILVPEMERKGFSREFSGAITAASSAISPVIPPGTNLILYALIANVSVGSMFLAAYMPGILMAIALMITVHIISVKRNYQPSRKRMSSPAAIFKQFSKSVWALFIPFAIIMGMRFGIFTPTEAGGIAVAFAVAVGFFVYKELTVKHIPLILMDTVKGTGAVMAIIASAKVFGYYLTLERIPQIITEFLINMTGSPFVLLLVINVMLIFIGMFIEGGAALVILAPLLVPAVKLFGIDPVHFGIIFIVNIMIGGLTPPFGSMMFTVCSIVNIKLEDFFKEVWPFIIALLSVLVLVTYSEPVALFTLRLFGG</sequence>
<organism evidence="9 10">
    <name type="scientific">Oceanispirochaeta crateris</name>
    <dbReference type="NCBI Taxonomy" id="2518645"/>
    <lineage>
        <taxon>Bacteria</taxon>
        <taxon>Pseudomonadati</taxon>
        <taxon>Spirochaetota</taxon>
        <taxon>Spirochaetia</taxon>
        <taxon>Spirochaetales</taxon>
        <taxon>Spirochaetaceae</taxon>
        <taxon>Oceanispirochaeta</taxon>
    </lineage>
</organism>
<evidence type="ECO:0000256" key="5">
    <source>
        <dbReference type="ARBA" id="ARBA00022989"/>
    </source>
</evidence>
<dbReference type="Proteomes" id="UP000324209">
    <property type="component" value="Chromosome"/>
</dbReference>
<evidence type="ECO:0000259" key="8">
    <source>
        <dbReference type="Pfam" id="PF06808"/>
    </source>
</evidence>
<evidence type="ECO:0000256" key="7">
    <source>
        <dbReference type="SAM" id="Phobius"/>
    </source>
</evidence>
<evidence type="ECO:0000256" key="4">
    <source>
        <dbReference type="ARBA" id="ARBA00022692"/>
    </source>
</evidence>
<keyword evidence="5 7" id="KW-1133">Transmembrane helix</keyword>
<dbReference type="PANTHER" id="PTHR33362:SF4">
    <property type="entry name" value="2,3-DIKETO-L-GULONATE TRAP TRANSPORTER LARGE PERMEASE PROTEIN YIAN"/>
    <property type="match status" value="1"/>
</dbReference>
<feature type="transmembrane region" description="Helical" evidence="7">
    <location>
        <begin position="216"/>
        <end position="237"/>
    </location>
</feature>
<keyword evidence="6 7" id="KW-0472">Membrane</keyword>
<keyword evidence="2" id="KW-1003">Cell membrane</keyword>
<feature type="transmembrane region" description="Helical" evidence="7">
    <location>
        <begin position="358"/>
        <end position="379"/>
    </location>
</feature>
<evidence type="ECO:0000256" key="2">
    <source>
        <dbReference type="ARBA" id="ARBA00022475"/>
    </source>
</evidence>
<gene>
    <name evidence="9" type="ORF">EXM22_13660</name>
</gene>